<evidence type="ECO:0000313" key="1">
    <source>
        <dbReference type="EMBL" id="AUB34451.1"/>
    </source>
</evidence>
<organism evidence="1 2">
    <name type="scientific">Nostoc flagelliforme CCNUN1</name>
    <dbReference type="NCBI Taxonomy" id="2038116"/>
    <lineage>
        <taxon>Bacteria</taxon>
        <taxon>Bacillati</taxon>
        <taxon>Cyanobacteriota</taxon>
        <taxon>Cyanophyceae</taxon>
        <taxon>Nostocales</taxon>
        <taxon>Nostocaceae</taxon>
        <taxon>Nostoc</taxon>
    </lineage>
</organism>
<evidence type="ECO:0000313" key="2">
    <source>
        <dbReference type="Proteomes" id="UP000232003"/>
    </source>
</evidence>
<proteinExistence type="predicted"/>
<keyword evidence="2" id="KW-1185">Reference proteome</keyword>
<protein>
    <submittedName>
        <fullName evidence="1">Uncharacterized protein</fullName>
    </submittedName>
</protein>
<dbReference type="AlphaFoldDB" id="A0A2K8SG67"/>
<dbReference type="EMBL" id="CP024785">
    <property type="protein sequence ID" value="AUB34451.1"/>
    <property type="molecule type" value="Genomic_DNA"/>
</dbReference>
<accession>A0A2K8SG67</accession>
<gene>
    <name evidence="1" type="ORF">COO91_00271</name>
</gene>
<dbReference type="Proteomes" id="UP000232003">
    <property type="component" value="Chromosome"/>
</dbReference>
<name>A0A2K8SG67_9NOSO</name>
<sequence>MSLCTRENINKLALLDQVNTIMSLLPIKNQEGLINQRLPSVPAQI</sequence>
<dbReference type="KEGG" id="nfl:COO91_00271"/>
<reference evidence="1 2" key="1">
    <citation type="submission" date="2017-11" db="EMBL/GenBank/DDBJ databases">
        <title>Complete genome of a free-living desiccation-tolerant cyanobacterium and its photosynthetic adaptation to extreme terrestrial habitat.</title>
        <authorList>
            <person name="Shang J."/>
        </authorList>
    </citation>
    <scope>NUCLEOTIDE SEQUENCE [LARGE SCALE GENOMIC DNA]</scope>
    <source>
        <strain evidence="1 2">CCNUN1</strain>
    </source>
</reference>